<name>A0A371DI13_9APHY</name>
<dbReference type="EMBL" id="KZ857391">
    <property type="protein sequence ID" value="RDX52172.1"/>
    <property type="molecule type" value="Genomic_DNA"/>
</dbReference>
<evidence type="ECO:0000256" key="1">
    <source>
        <dbReference type="SAM" id="MobiDB-lite"/>
    </source>
</evidence>
<keyword evidence="3" id="KW-1185">Reference proteome</keyword>
<sequence>MQPTRSTSLPLYASSTLAASVVLLPVVPDAKLHHAPSLPSSISQAAEPPPPPRSPAAWSTSPSAFDNAYGSIVAGCPFTTASARSCATPSDALSDVSTLVSGRMHTPQSTRTSSAYVPRLSTSTSGLAVALERHLSAASTEVTMATRTPSPVPTSSAASTTEGVRISSWHSSDCEETALIVRQ</sequence>
<dbReference type="AlphaFoldDB" id="A0A371DI13"/>
<evidence type="ECO:0000313" key="2">
    <source>
        <dbReference type="EMBL" id="RDX52172.1"/>
    </source>
</evidence>
<gene>
    <name evidence="2" type="ORF">OH76DRAFT_195713</name>
</gene>
<evidence type="ECO:0000313" key="3">
    <source>
        <dbReference type="Proteomes" id="UP000256964"/>
    </source>
</evidence>
<proteinExistence type="predicted"/>
<dbReference type="OrthoDB" id="2765158at2759"/>
<feature type="region of interest" description="Disordered" evidence="1">
    <location>
        <begin position="141"/>
        <end position="164"/>
    </location>
</feature>
<accession>A0A371DI13</accession>
<reference evidence="2 3" key="1">
    <citation type="journal article" date="2018" name="Biotechnol. Biofuels">
        <title>Integrative visual omics of the white-rot fungus Polyporus brumalis exposes the biotechnological potential of its oxidative enzymes for delignifying raw plant biomass.</title>
        <authorList>
            <person name="Miyauchi S."/>
            <person name="Rancon A."/>
            <person name="Drula E."/>
            <person name="Hage H."/>
            <person name="Chaduli D."/>
            <person name="Favel A."/>
            <person name="Grisel S."/>
            <person name="Henrissat B."/>
            <person name="Herpoel-Gimbert I."/>
            <person name="Ruiz-Duenas F.J."/>
            <person name="Chevret D."/>
            <person name="Hainaut M."/>
            <person name="Lin J."/>
            <person name="Wang M."/>
            <person name="Pangilinan J."/>
            <person name="Lipzen A."/>
            <person name="Lesage-Meessen L."/>
            <person name="Navarro D."/>
            <person name="Riley R."/>
            <person name="Grigoriev I.V."/>
            <person name="Zhou S."/>
            <person name="Raouche S."/>
            <person name="Rosso M.N."/>
        </authorList>
    </citation>
    <scope>NUCLEOTIDE SEQUENCE [LARGE SCALE GENOMIC DNA]</scope>
    <source>
        <strain evidence="2 3">BRFM 1820</strain>
    </source>
</reference>
<feature type="compositionally biased region" description="Low complexity" evidence="1">
    <location>
        <begin position="145"/>
        <end position="161"/>
    </location>
</feature>
<dbReference type="Proteomes" id="UP000256964">
    <property type="component" value="Unassembled WGS sequence"/>
</dbReference>
<organism evidence="2 3">
    <name type="scientific">Lentinus brumalis</name>
    <dbReference type="NCBI Taxonomy" id="2498619"/>
    <lineage>
        <taxon>Eukaryota</taxon>
        <taxon>Fungi</taxon>
        <taxon>Dikarya</taxon>
        <taxon>Basidiomycota</taxon>
        <taxon>Agaricomycotina</taxon>
        <taxon>Agaricomycetes</taxon>
        <taxon>Polyporales</taxon>
        <taxon>Polyporaceae</taxon>
        <taxon>Lentinus</taxon>
    </lineage>
</organism>
<protein>
    <submittedName>
        <fullName evidence="2">Uncharacterized protein</fullName>
    </submittedName>
</protein>
<feature type="region of interest" description="Disordered" evidence="1">
    <location>
        <begin position="35"/>
        <end position="60"/>
    </location>
</feature>